<dbReference type="PROSITE" id="PS51257">
    <property type="entry name" value="PROKAR_LIPOPROTEIN"/>
    <property type="match status" value="1"/>
</dbReference>
<dbReference type="AlphaFoldDB" id="A0A3E0VR47"/>
<feature type="domain" description="Septum formation-related" evidence="2">
    <location>
        <begin position="30"/>
        <end position="143"/>
    </location>
</feature>
<sequence length="162" mass="16703">MLINSRLVLVAAVSAVLLSGCSSAGSGAASSTTSPTSGTSADAHQSDVFSLEVGDCLNKAASDTVGEVPTVDCSAPHEFEVFAEYTLADSTYDEAAIGQKADDECTSRFADFIGVAYDDSSLIEISYKPTEKSWAIGDRLITCTVGEDGGVKTVGTLKGAMR</sequence>
<dbReference type="EMBL" id="NBXB01000041">
    <property type="protein sequence ID" value="RFA12454.1"/>
    <property type="molecule type" value="Genomic_DNA"/>
</dbReference>
<organism evidence="3 4">
    <name type="scientific">Subtercola boreus</name>
    <dbReference type="NCBI Taxonomy" id="120213"/>
    <lineage>
        <taxon>Bacteria</taxon>
        <taxon>Bacillati</taxon>
        <taxon>Actinomycetota</taxon>
        <taxon>Actinomycetes</taxon>
        <taxon>Micrococcales</taxon>
        <taxon>Microbacteriaceae</taxon>
        <taxon>Subtercola</taxon>
    </lineage>
</organism>
<evidence type="ECO:0000256" key="1">
    <source>
        <dbReference type="SAM" id="SignalP"/>
    </source>
</evidence>
<keyword evidence="1" id="KW-0732">Signal</keyword>
<reference evidence="3 4" key="1">
    <citation type="submission" date="2017-04" db="EMBL/GenBank/DDBJ databases">
        <title>Comparative genome analysis of Subtercola boreus.</title>
        <authorList>
            <person name="Cho Y.-J."/>
            <person name="Cho A."/>
            <person name="Kim O.-S."/>
            <person name="Lee J.-I."/>
        </authorList>
    </citation>
    <scope>NUCLEOTIDE SEQUENCE [LARGE SCALE GENOMIC DNA]</scope>
    <source>
        <strain evidence="3 4">P27479</strain>
    </source>
</reference>
<dbReference type="RefSeq" id="WP_116412551.1">
    <property type="nucleotide sequence ID" value="NZ_NBXB01000041.1"/>
</dbReference>
<dbReference type="OrthoDB" id="3628931at2"/>
<proteinExistence type="predicted"/>
<feature type="chain" id="PRO_5038754425" description="Septum formation-related domain-containing protein" evidence="1">
    <location>
        <begin position="25"/>
        <end position="162"/>
    </location>
</feature>
<evidence type="ECO:0000313" key="4">
    <source>
        <dbReference type="Proteomes" id="UP000256541"/>
    </source>
</evidence>
<evidence type="ECO:0000313" key="3">
    <source>
        <dbReference type="EMBL" id="RFA12454.1"/>
    </source>
</evidence>
<name>A0A3E0VR47_9MICO</name>
<feature type="signal peptide" evidence="1">
    <location>
        <begin position="1"/>
        <end position="24"/>
    </location>
</feature>
<comment type="caution">
    <text evidence="3">The sequence shown here is derived from an EMBL/GenBank/DDBJ whole genome shotgun (WGS) entry which is preliminary data.</text>
</comment>
<dbReference type="Pfam" id="PF13845">
    <property type="entry name" value="Septum_form"/>
    <property type="match status" value="1"/>
</dbReference>
<gene>
    <name evidence="3" type="ORF">B7R22_15105</name>
</gene>
<dbReference type="Proteomes" id="UP000256541">
    <property type="component" value="Unassembled WGS sequence"/>
</dbReference>
<dbReference type="InterPro" id="IPR026004">
    <property type="entry name" value="Septum_form"/>
</dbReference>
<evidence type="ECO:0000259" key="2">
    <source>
        <dbReference type="Pfam" id="PF13845"/>
    </source>
</evidence>
<protein>
    <recommendedName>
        <fullName evidence="2">Septum formation-related domain-containing protein</fullName>
    </recommendedName>
</protein>
<accession>A0A3E0VR47</accession>